<keyword evidence="2" id="KW-0472">Membrane</keyword>
<keyword evidence="2" id="KW-1133">Transmembrane helix</keyword>
<feature type="compositionally biased region" description="Polar residues" evidence="1">
    <location>
        <begin position="177"/>
        <end position="196"/>
    </location>
</feature>
<feature type="transmembrane region" description="Helical" evidence="2">
    <location>
        <begin position="12"/>
        <end position="40"/>
    </location>
</feature>
<name>A0A0K0VL56_9VIRU</name>
<keyword evidence="2" id="KW-0812">Transmembrane</keyword>
<feature type="region of interest" description="Disordered" evidence="1">
    <location>
        <begin position="248"/>
        <end position="279"/>
    </location>
</feature>
<reference evidence="3" key="1">
    <citation type="journal article" date="2015" name="BMC Evol. Biol.">
        <title>Characterization of fossilized relatives of the White Spot Syndrome Virus in genomes of decapod crustaceans.</title>
        <authorList>
            <person name="Rozenberg A."/>
            <person name="Brand P."/>
            <person name="Rivera N."/>
            <person name="Leese F."/>
            <person name="Schubart C.D."/>
        </authorList>
    </citation>
    <scope>NUCLEOTIDE SEQUENCE</scope>
    <source>
        <strain evidence="3">747*9</strain>
    </source>
</reference>
<protein>
    <submittedName>
        <fullName evidence="3">Wsv299-like protein</fullName>
    </submittedName>
</protein>
<evidence type="ECO:0000256" key="2">
    <source>
        <dbReference type="SAM" id="Phobius"/>
    </source>
</evidence>
<evidence type="ECO:0000256" key="1">
    <source>
        <dbReference type="SAM" id="MobiDB-lite"/>
    </source>
</evidence>
<organism evidence="3">
    <name type="scientific">Metopaulias depressus WSSV-like virus</name>
    <dbReference type="NCBI Taxonomy" id="1675544"/>
    <lineage>
        <taxon>Viruses</taxon>
        <taxon>Viruses incertae sedis</taxon>
        <taxon>Naldaviricetes</taxon>
        <taxon>Nimaviridae</taxon>
        <taxon>Whispovirus</taxon>
    </lineage>
</organism>
<feature type="region of interest" description="Disordered" evidence="1">
    <location>
        <begin position="177"/>
        <end position="207"/>
    </location>
</feature>
<sequence length="279" mass="31380">MDNIITNQNLVYLTFASGIVVGCSMTIILGTLLSIAANFVNCGWWKRQQQQQQQHHHRHHLSKKRILYNICRVKEEDEEDLEGGRLGPLNISDPILESTTYPIAPASPCHFSTFLTATTATECSERQPGESTCPPLREKGDLYSSPPAGKLNYYYSIPPAGKPRLYMQESFYSSPPASQSKNFTFPRSRNNNSTYLPMNKYSDDSNYTKTPTYDNIHKAEENHERKENHYEIIPEAATETAAELTAISSLPSPPSPVPHFPDHFKLTTPPTIVHPGRSN</sequence>
<proteinExistence type="predicted"/>
<evidence type="ECO:0000313" key="3">
    <source>
        <dbReference type="EMBL" id="AKS10584.1"/>
    </source>
</evidence>
<accession>A0A0K0VL56</accession>
<dbReference type="EMBL" id="KR820240">
    <property type="protein sequence ID" value="AKS10584.1"/>
    <property type="molecule type" value="Genomic_DNA"/>
</dbReference>